<sequence length="136" mass="15564">MYLLKAKSQSNNVSIQLAAYKNYDSIVEIFDAEAVVAAQKNDNAQVLKLAKKHKLAFALYHPEVIEVEHDLSQMLDGRMRSHGKILYLRPEQKESWAASGWLERFMDQGAVVFEGDYEAQCLDLVRYNMCWGGSFE</sequence>
<evidence type="ECO:0000313" key="1">
    <source>
        <dbReference type="EMBL" id="UOO91557.1"/>
    </source>
</evidence>
<gene>
    <name evidence="1" type="ORF">LVJ81_07815</name>
</gene>
<keyword evidence="2" id="KW-1185">Reference proteome</keyword>
<reference evidence="1" key="2">
    <citation type="journal article" date="2022" name="Res Sq">
        <title>Evolution of multicellular longitudinally dividing oral cavity symbionts (Neisseriaceae).</title>
        <authorList>
            <person name="Nyongesa S."/>
            <person name="Weber P."/>
            <person name="Bernet E."/>
            <person name="Pullido F."/>
            <person name="Nieckarz M."/>
            <person name="Delaby M."/>
            <person name="Nieves C."/>
            <person name="Viehboeck T."/>
            <person name="Krause N."/>
            <person name="Rivera-Millot A."/>
            <person name="Nakamura A."/>
            <person name="Vischer N."/>
            <person name="VanNieuwenhze M."/>
            <person name="Brun Y."/>
            <person name="Cava F."/>
            <person name="Bulgheresi S."/>
            <person name="Veyrier F."/>
        </authorList>
    </citation>
    <scope>NUCLEOTIDE SEQUENCE</scope>
    <source>
        <strain evidence="1">SAG 1488-6</strain>
    </source>
</reference>
<reference evidence="1" key="1">
    <citation type="submission" date="2021-12" db="EMBL/GenBank/DDBJ databases">
        <authorList>
            <person name="Veyrier F.J."/>
        </authorList>
    </citation>
    <scope>NUCLEOTIDE SEQUENCE</scope>
    <source>
        <strain evidence="1">SAG 1488-6</strain>
    </source>
</reference>
<name>A0ABY4EDR0_VITST</name>
<dbReference type="EMBL" id="CP091512">
    <property type="protein sequence ID" value="UOO91557.1"/>
    <property type="molecule type" value="Genomic_DNA"/>
</dbReference>
<evidence type="ECO:0000313" key="2">
    <source>
        <dbReference type="Proteomes" id="UP000832034"/>
    </source>
</evidence>
<dbReference type="Proteomes" id="UP000832034">
    <property type="component" value="Chromosome"/>
</dbReference>
<accession>A0ABY4EDR0</accession>
<protein>
    <submittedName>
        <fullName evidence="1">Uncharacterized protein</fullName>
    </submittedName>
</protein>
<organism evidence="1 2">
    <name type="scientific">Vitreoscilla stercoraria</name>
    <dbReference type="NCBI Taxonomy" id="61"/>
    <lineage>
        <taxon>Bacteria</taxon>
        <taxon>Pseudomonadati</taxon>
        <taxon>Pseudomonadota</taxon>
        <taxon>Betaproteobacteria</taxon>
        <taxon>Neisseriales</taxon>
        <taxon>Neisseriaceae</taxon>
        <taxon>Vitreoscilla</taxon>
    </lineage>
</organism>
<dbReference type="RefSeq" id="WP_019958481.1">
    <property type="nucleotide sequence ID" value="NZ_CP091512.1"/>
</dbReference>
<proteinExistence type="predicted"/>